<dbReference type="AlphaFoldDB" id="A0A1V2A497"/>
<dbReference type="Pfam" id="PF04316">
    <property type="entry name" value="FlgM"/>
    <property type="match status" value="1"/>
</dbReference>
<dbReference type="Proteomes" id="UP000188613">
    <property type="component" value="Unassembled WGS sequence"/>
</dbReference>
<evidence type="ECO:0000256" key="5">
    <source>
        <dbReference type="ARBA" id="ARBA00023015"/>
    </source>
</evidence>
<keyword evidence="8" id="KW-0969">Cilium</keyword>
<proteinExistence type="inferred from homology"/>
<dbReference type="EMBL" id="MSFI01000030">
    <property type="protein sequence ID" value="OMP65811.1"/>
    <property type="molecule type" value="Genomic_DNA"/>
</dbReference>
<evidence type="ECO:0000313" key="9">
    <source>
        <dbReference type="Proteomes" id="UP000188613"/>
    </source>
</evidence>
<gene>
    <name evidence="8" type="ORF">BTO28_15645</name>
</gene>
<evidence type="ECO:0000256" key="4">
    <source>
        <dbReference type="ARBA" id="ARBA00022795"/>
    </source>
</evidence>
<keyword evidence="5" id="KW-0805">Transcription regulation</keyword>
<comment type="similarity">
    <text evidence="1">Belongs to the FlgM family.</text>
</comment>
<dbReference type="STRING" id="1714355.BTO28_15645"/>
<keyword evidence="4" id="KW-1005">Bacterial flagellum biogenesis</keyword>
<comment type="caution">
    <text evidence="8">The sequence shown here is derived from an EMBL/GenBank/DDBJ whole genome shotgun (WGS) entry which is preliminary data.</text>
</comment>
<feature type="domain" description="Anti-sigma-28 factor FlgM C-terminal" evidence="7">
    <location>
        <begin position="34"/>
        <end position="84"/>
    </location>
</feature>
<protein>
    <recommendedName>
        <fullName evidence="2">Negative regulator of flagellin synthesis</fullName>
    </recommendedName>
</protein>
<dbReference type="InterPro" id="IPR007412">
    <property type="entry name" value="FlgM"/>
</dbReference>
<keyword evidence="8" id="KW-0966">Cell projection</keyword>
<name>A0A1V2A497_9BACI</name>
<dbReference type="NCBIfam" id="TIGR03824">
    <property type="entry name" value="FlgM_jcvi"/>
    <property type="match status" value="1"/>
</dbReference>
<evidence type="ECO:0000256" key="1">
    <source>
        <dbReference type="ARBA" id="ARBA00005322"/>
    </source>
</evidence>
<keyword evidence="8" id="KW-0282">Flagellum</keyword>
<evidence type="ECO:0000256" key="6">
    <source>
        <dbReference type="ARBA" id="ARBA00023163"/>
    </source>
</evidence>
<keyword evidence="6" id="KW-0804">Transcription</keyword>
<evidence type="ECO:0000259" key="7">
    <source>
        <dbReference type="Pfam" id="PF04316"/>
    </source>
</evidence>
<dbReference type="GO" id="GO:0044781">
    <property type="term" value="P:bacterial-type flagellum organization"/>
    <property type="evidence" value="ECO:0007669"/>
    <property type="project" value="UniProtKB-KW"/>
</dbReference>
<dbReference type="InterPro" id="IPR031316">
    <property type="entry name" value="FlgM_C"/>
</dbReference>
<dbReference type="RefSeq" id="WP_076767990.1">
    <property type="nucleotide sequence ID" value="NZ_MSFI01000030.1"/>
</dbReference>
<keyword evidence="9" id="KW-1185">Reference proteome</keyword>
<evidence type="ECO:0000256" key="2">
    <source>
        <dbReference type="ARBA" id="ARBA00017823"/>
    </source>
</evidence>
<reference evidence="8 9" key="1">
    <citation type="submission" date="2016-12" db="EMBL/GenBank/DDBJ databases">
        <title>Domibacillus sp. SAB 38T whole genome sequencing.</title>
        <authorList>
            <person name="Verma A."/>
            <person name="Ojha A.K."/>
            <person name="Krishnamurthi S."/>
        </authorList>
    </citation>
    <scope>NUCLEOTIDE SEQUENCE [LARGE SCALE GENOMIC DNA]</scope>
    <source>
        <strain evidence="8 9">SAB 38</strain>
    </source>
</reference>
<dbReference type="OrthoDB" id="2991036at2"/>
<sequence length="89" mass="9607">MKINHTPGLTGVNPYQKQLKKADAAKNASAAASDKLEISNAAKGMQDATRLLAERREKIALLKEQVAAGTYKTDARATAKAMLDFYGQQ</sequence>
<organism evidence="8 9">
    <name type="scientific">Domibacillus epiphyticus</name>
    <dbReference type="NCBI Taxonomy" id="1714355"/>
    <lineage>
        <taxon>Bacteria</taxon>
        <taxon>Bacillati</taxon>
        <taxon>Bacillota</taxon>
        <taxon>Bacilli</taxon>
        <taxon>Bacillales</taxon>
        <taxon>Bacillaceae</taxon>
        <taxon>Domibacillus</taxon>
    </lineage>
</organism>
<accession>A0A1V2A497</accession>
<dbReference type="SUPFAM" id="SSF101498">
    <property type="entry name" value="Anti-sigma factor FlgM"/>
    <property type="match status" value="1"/>
</dbReference>
<dbReference type="GO" id="GO:0045892">
    <property type="term" value="P:negative regulation of DNA-templated transcription"/>
    <property type="evidence" value="ECO:0007669"/>
    <property type="project" value="InterPro"/>
</dbReference>
<keyword evidence="3" id="KW-0678">Repressor</keyword>
<evidence type="ECO:0000313" key="8">
    <source>
        <dbReference type="EMBL" id="OMP65811.1"/>
    </source>
</evidence>
<dbReference type="InterPro" id="IPR035890">
    <property type="entry name" value="Anti-sigma-28_factor_FlgM_sf"/>
</dbReference>
<evidence type="ECO:0000256" key="3">
    <source>
        <dbReference type="ARBA" id="ARBA00022491"/>
    </source>
</evidence>